<protein>
    <recommendedName>
        <fullName evidence="4">S1 motif domain-containing protein</fullName>
    </recommendedName>
</protein>
<dbReference type="RefSeq" id="WP_188744727.1">
    <property type="nucleotide sequence ID" value="NZ_BAABFW010000032.1"/>
</dbReference>
<accession>A0A917PVU9</accession>
<sequence>MTSTTSTARPRTAERITTLAETERLAARILDPTRARPLVLVTTTHGSNGTDVAASVPLDPQRLLDEVGDVADVVVLLPTGELSMRLDDLLPDMLQVYGGAGRSYPVGLAADPDWRRSPLRFPGRGAPDRALDQLVSDAVAHAHAAGLFAHAPARTRPVTGEVRGFIAGGSRALVVHDDGGASTIWAELTAPPTPLEWLLAEGCRVSGALDEDTHRLVVDVLATSDADLADAFPHAAVTLALVTAVDGDEAELALHPSHRIRVHGTDVSPNPLDRVDLLLSEGEVVAARVVHLSTGALHLRLSDVDDDEPIVPPLTLIAGGAPWLREDRPLPTGSSDDSQAVEAQLEALDAQRPVAESATSPAPLAARTPGGARPPPRRRAAPRRRGRLRLGAVATPHKR</sequence>
<keyword evidence="3" id="KW-1185">Reference proteome</keyword>
<dbReference type="Proteomes" id="UP000636956">
    <property type="component" value="Unassembled WGS sequence"/>
</dbReference>
<name>A0A917PVU9_9MICO</name>
<feature type="region of interest" description="Disordered" evidence="1">
    <location>
        <begin position="323"/>
        <end position="399"/>
    </location>
</feature>
<comment type="caution">
    <text evidence="2">The sequence shown here is derived from an EMBL/GenBank/DDBJ whole genome shotgun (WGS) entry which is preliminary data.</text>
</comment>
<evidence type="ECO:0008006" key="4">
    <source>
        <dbReference type="Google" id="ProtNLM"/>
    </source>
</evidence>
<organism evidence="2 3">
    <name type="scientific">Agromyces bauzanensis</name>
    <dbReference type="NCBI Taxonomy" id="1308924"/>
    <lineage>
        <taxon>Bacteria</taxon>
        <taxon>Bacillati</taxon>
        <taxon>Actinomycetota</taxon>
        <taxon>Actinomycetes</taxon>
        <taxon>Micrococcales</taxon>
        <taxon>Microbacteriaceae</taxon>
        <taxon>Agromyces</taxon>
    </lineage>
</organism>
<dbReference type="EMBL" id="BMMD01000038">
    <property type="protein sequence ID" value="GGJ93964.1"/>
    <property type="molecule type" value="Genomic_DNA"/>
</dbReference>
<gene>
    <name evidence="2" type="ORF">GCM10011372_35420</name>
</gene>
<feature type="compositionally biased region" description="Basic residues" evidence="1">
    <location>
        <begin position="375"/>
        <end position="388"/>
    </location>
</feature>
<proteinExistence type="predicted"/>
<evidence type="ECO:0000313" key="2">
    <source>
        <dbReference type="EMBL" id="GGJ93964.1"/>
    </source>
</evidence>
<reference evidence="2" key="1">
    <citation type="journal article" date="2014" name="Int. J. Syst. Evol. Microbiol.">
        <title>Complete genome sequence of Corynebacterium casei LMG S-19264T (=DSM 44701T), isolated from a smear-ripened cheese.</title>
        <authorList>
            <consortium name="US DOE Joint Genome Institute (JGI-PGF)"/>
            <person name="Walter F."/>
            <person name="Albersmeier A."/>
            <person name="Kalinowski J."/>
            <person name="Ruckert C."/>
        </authorList>
    </citation>
    <scope>NUCLEOTIDE SEQUENCE</scope>
    <source>
        <strain evidence="2">CGMCC 1.8984</strain>
    </source>
</reference>
<evidence type="ECO:0000256" key="1">
    <source>
        <dbReference type="SAM" id="MobiDB-lite"/>
    </source>
</evidence>
<reference evidence="2" key="2">
    <citation type="submission" date="2020-09" db="EMBL/GenBank/DDBJ databases">
        <authorList>
            <person name="Sun Q."/>
            <person name="Zhou Y."/>
        </authorList>
    </citation>
    <scope>NUCLEOTIDE SEQUENCE</scope>
    <source>
        <strain evidence="2">CGMCC 1.8984</strain>
    </source>
</reference>
<evidence type="ECO:0000313" key="3">
    <source>
        <dbReference type="Proteomes" id="UP000636956"/>
    </source>
</evidence>
<dbReference type="AlphaFoldDB" id="A0A917PVU9"/>
<feature type="compositionally biased region" description="Low complexity" evidence="1">
    <location>
        <begin position="361"/>
        <end position="371"/>
    </location>
</feature>